<proteinExistence type="predicted"/>
<evidence type="ECO:0000313" key="2">
    <source>
        <dbReference type="Proteomes" id="UP000438429"/>
    </source>
</evidence>
<reference evidence="1 2" key="1">
    <citation type="submission" date="2019-06" db="EMBL/GenBank/DDBJ databases">
        <title>Draft genomes of female and male turbot (Scophthalmus maximus).</title>
        <authorList>
            <person name="Xu H."/>
            <person name="Xu X.-W."/>
            <person name="Shao C."/>
            <person name="Chen S."/>
        </authorList>
    </citation>
    <scope>NUCLEOTIDE SEQUENCE [LARGE SCALE GENOMIC DNA]</scope>
    <source>
        <strain evidence="1">Ysfricsl-2016a</strain>
        <tissue evidence="1">Blood</tissue>
    </source>
</reference>
<dbReference type="AlphaFoldDB" id="A0A6A4SMR0"/>
<comment type="caution">
    <text evidence="1">The sequence shown here is derived from an EMBL/GenBank/DDBJ whole genome shotgun (WGS) entry which is preliminary data.</text>
</comment>
<name>A0A6A4SMR0_SCOMX</name>
<dbReference type="EMBL" id="VEVO01000010">
    <property type="protein sequence ID" value="KAF0036486.1"/>
    <property type="molecule type" value="Genomic_DNA"/>
</dbReference>
<accession>A0A6A4SMR0</accession>
<dbReference type="Proteomes" id="UP000438429">
    <property type="component" value="Unassembled WGS sequence"/>
</dbReference>
<evidence type="ECO:0000313" key="1">
    <source>
        <dbReference type="EMBL" id="KAF0036486.1"/>
    </source>
</evidence>
<sequence length="88" mass="9867">MRAELLEVNGLEPNLEEKKTKDLLLSPLLIGWSGLLTEESQHDPTTSYYALLSNCVSVPDWWLLSCMGTSLQTLSLVTGHLMDLIQKH</sequence>
<gene>
    <name evidence="1" type="ORF">F2P81_011798</name>
</gene>
<protein>
    <submittedName>
        <fullName evidence="1">Uncharacterized protein</fullName>
    </submittedName>
</protein>
<organism evidence="1 2">
    <name type="scientific">Scophthalmus maximus</name>
    <name type="common">Turbot</name>
    <name type="synonym">Psetta maxima</name>
    <dbReference type="NCBI Taxonomy" id="52904"/>
    <lineage>
        <taxon>Eukaryota</taxon>
        <taxon>Metazoa</taxon>
        <taxon>Chordata</taxon>
        <taxon>Craniata</taxon>
        <taxon>Vertebrata</taxon>
        <taxon>Euteleostomi</taxon>
        <taxon>Actinopterygii</taxon>
        <taxon>Neopterygii</taxon>
        <taxon>Teleostei</taxon>
        <taxon>Neoteleostei</taxon>
        <taxon>Acanthomorphata</taxon>
        <taxon>Carangaria</taxon>
        <taxon>Pleuronectiformes</taxon>
        <taxon>Pleuronectoidei</taxon>
        <taxon>Scophthalmidae</taxon>
        <taxon>Scophthalmus</taxon>
    </lineage>
</organism>